<dbReference type="Proteomes" id="UP000182631">
    <property type="component" value="Unassembled WGS sequence"/>
</dbReference>
<name>A0A170T4D2_9SYNE</name>
<accession>A0A170T4D2</accession>
<dbReference type="EMBL" id="FITM01000012">
    <property type="protein sequence ID" value="CZB11845.1"/>
    <property type="molecule type" value="Genomic_DNA"/>
</dbReference>
<reference evidence="2" key="1">
    <citation type="submission" date="2016-02" db="EMBL/GenBank/DDBJ databases">
        <authorList>
            <person name="liu f."/>
        </authorList>
    </citation>
    <scope>NUCLEOTIDE SEQUENCE [LARGE SCALE GENOMIC DNA]</scope>
</reference>
<protein>
    <submittedName>
        <fullName evidence="1">Uncharacterized protein</fullName>
    </submittedName>
</protein>
<dbReference type="OrthoDB" id="541384at2"/>
<proteinExistence type="predicted"/>
<evidence type="ECO:0000313" key="1">
    <source>
        <dbReference type="EMBL" id="CZB11845.1"/>
    </source>
</evidence>
<keyword evidence="2" id="KW-1185">Reference proteome</keyword>
<dbReference type="RefSeq" id="WP_074456763.1">
    <property type="nucleotide sequence ID" value="NZ_FITM01000012.1"/>
</dbReference>
<gene>
    <name evidence="1" type="ORF">FLM9_117</name>
</gene>
<dbReference type="AlphaFoldDB" id="A0A170T4D2"/>
<evidence type="ECO:0000313" key="2">
    <source>
        <dbReference type="Proteomes" id="UP000182631"/>
    </source>
</evidence>
<organism evidence="1 2">
    <name type="scientific">Candidatus Synechococcus spongiarum</name>
    <dbReference type="NCBI Taxonomy" id="431041"/>
    <lineage>
        <taxon>Bacteria</taxon>
        <taxon>Bacillati</taxon>
        <taxon>Cyanobacteriota</taxon>
        <taxon>Cyanophyceae</taxon>
        <taxon>Synechococcales</taxon>
        <taxon>Synechococcaceae</taxon>
        <taxon>Synechococcus</taxon>
    </lineage>
</organism>
<sequence length="79" mass="8798">MPHFTWCDKGLSEDCHSLAAMAARFEEAAALMRRLDQDGFCLERQRGQQHITHTDSTVFAAFGFLDEAGPGRQLELVAS</sequence>